<dbReference type="Proteomes" id="UP000886595">
    <property type="component" value="Unassembled WGS sequence"/>
</dbReference>
<keyword evidence="2" id="KW-1185">Reference proteome</keyword>
<accession>A0A8X7QC10</accession>
<dbReference type="OrthoDB" id="1752173at2759"/>
<sequence length="171" mass="19384">MADPYPFPKNIWLSLAENFNKSSLAREFTLCRNLQLLTNKGKTLAVYSREFKSMCDALSSIGKPIDESMKIFGFLNGLDREYDPITTFIQGSLTKFPQPNFNDVVSEVQGFDSKLQSYEDNSIISPHMVFNTHQYQNLQELKPPAPSYNPQQRGRGISSYFRGCGGYSTRG</sequence>
<dbReference type="PANTHER" id="PTHR47481">
    <property type="match status" value="1"/>
</dbReference>
<dbReference type="PANTHER" id="PTHR47481:SF10">
    <property type="entry name" value="COPIA-LIKE POLYPROTEIN_RETROTRANSPOSON"/>
    <property type="match status" value="1"/>
</dbReference>
<name>A0A8X7QC10_BRACI</name>
<dbReference type="Pfam" id="PF14223">
    <property type="entry name" value="Retrotran_gag_2"/>
    <property type="match status" value="1"/>
</dbReference>
<gene>
    <name evidence="1" type="ORF">Bca52824_072372</name>
</gene>
<protein>
    <submittedName>
        <fullName evidence="1">Uncharacterized protein</fullName>
    </submittedName>
</protein>
<evidence type="ECO:0000313" key="1">
    <source>
        <dbReference type="EMBL" id="KAG2265293.1"/>
    </source>
</evidence>
<evidence type="ECO:0000313" key="2">
    <source>
        <dbReference type="Proteomes" id="UP000886595"/>
    </source>
</evidence>
<reference evidence="1 2" key="1">
    <citation type="submission" date="2020-02" db="EMBL/GenBank/DDBJ databases">
        <authorList>
            <person name="Ma Q."/>
            <person name="Huang Y."/>
            <person name="Song X."/>
            <person name="Pei D."/>
        </authorList>
    </citation>
    <scope>NUCLEOTIDE SEQUENCE [LARGE SCALE GENOMIC DNA]</scope>
    <source>
        <strain evidence="1">Sxm20200214</strain>
        <tissue evidence="1">Leaf</tissue>
    </source>
</reference>
<dbReference type="EMBL" id="JAAMPC010000014">
    <property type="protein sequence ID" value="KAG2265293.1"/>
    <property type="molecule type" value="Genomic_DNA"/>
</dbReference>
<comment type="caution">
    <text evidence="1">The sequence shown here is derived from an EMBL/GenBank/DDBJ whole genome shotgun (WGS) entry which is preliminary data.</text>
</comment>
<organism evidence="1 2">
    <name type="scientific">Brassica carinata</name>
    <name type="common">Ethiopian mustard</name>
    <name type="synonym">Abyssinian cabbage</name>
    <dbReference type="NCBI Taxonomy" id="52824"/>
    <lineage>
        <taxon>Eukaryota</taxon>
        <taxon>Viridiplantae</taxon>
        <taxon>Streptophyta</taxon>
        <taxon>Embryophyta</taxon>
        <taxon>Tracheophyta</taxon>
        <taxon>Spermatophyta</taxon>
        <taxon>Magnoliopsida</taxon>
        <taxon>eudicotyledons</taxon>
        <taxon>Gunneridae</taxon>
        <taxon>Pentapetalae</taxon>
        <taxon>rosids</taxon>
        <taxon>malvids</taxon>
        <taxon>Brassicales</taxon>
        <taxon>Brassicaceae</taxon>
        <taxon>Brassiceae</taxon>
        <taxon>Brassica</taxon>
    </lineage>
</organism>
<proteinExistence type="predicted"/>
<dbReference type="AlphaFoldDB" id="A0A8X7QC10"/>